<keyword evidence="5" id="KW-0808">Transferase</keyword>
<dbReference type="Pfam" id="PF02518">
    <property type="entry name" value="HATPase_c"/>
    <property type="match status" value="1"/>
</dbReference>
<evidence type="ECO:0000256" key="10">
    <source>
        <dbReference type="ARBA" id="ARBA00023136"/>
    </source>
</evidence>
<dbReference type="SMART" id="SM00387">
    <property type="entry name" value="HATPase_c"/>
    <property type="match status" value="1"/>
</dbReference>
<dbReference type="SUPFAM" id="SSF47384">
    <property type="entry name" value="Homodimeric domain of signal transducing histidine kinase"/>
    <property type="match status" value="1"/>
</dbReference>
<dbReference type="Pfam" id="PF00672">
    <property type="entry name" value="HAMP"/>
    <property type="match status" value="1"/>
</dbReference>
<dbReference type="PROSITE" id="PS50109">
    <property type="entry name" value="HIS_KIN"/>
    <property type="match status" value="1"/>
</dbReference>
<feature type="domain" description="HAMP" evidence="13">
    <location>
        <begin position="208"/>
        <end position="261"/>
    </location>
</feature>
<gene>
    <name evidence="14" type="ORF">HFRIS_016100</name>
</gene>
<dbReference type="Gene3D" id="3.30.565.10">
    <property type="entry name" value="Histidine kinase-like ATPase, C-terminal domain"/>
    <property type="match status" value="1"/>
</dbReference>
<keyword evidence="7 14" id="KW-0418">Kinase</keyword>
<dbReference type="InterPro" id="IPR036890">
    <property type="entry name" value="HATPase_C_sf"/>
</dbReference>
<evidence type="ECO:0000313" key="14">
    <source>
        <dbReference type="EMBL" id="EOA03748.1"/>
    </source>
</evidence>
<dbReference type="Proteomes" id="UP000006772">
    <property type="component" value="Unassembled WGS sequence"/>
</dbReference>
<feature type="domain" description="Histidine kinase" evidence="12">
    <location>
        <begin position="269"/>
        <end position="470"/>
    </location>
</feature>
<evidence type="ECO:0000256" key="5">
    <source>
        <dbReference type="ARBA" id="ARBA00022679"/>
    </source>
</evidence>
<comment type="caution">
    <text evidence="14">The sequence shown here is derived from an EMBL/GenBank/DDBJ whole genome shotgun (WGS) entry which is preliminary data.</text>
</comment>
<dbReference type="InterPro" id="IPR050428">
    <property type="entry name" value="TCS_sensor_his_kinase"/>
</dbReference>
<dbReference type="Pfam" id="PF00512">
    <property type="entry name" value="HisKA"/>
    <property type="match status" value="1"/>
</dbReference>
<evidence type="ECO:0000256" key="1">
    <source>
        <dbReference type="ARBA" id="ARBA00000085"/>
    </source>
</evidence>
<feature type="transmembrane region" description="Helical" evidence="11">
    <location>
        <begin position="184"/>
        <end position="207"/>
    </location>
</feature>
<keyword evidence="8 11" id="KW-1133">Transmembrane helix</keyword>
<protein>
    <recommendedName>
        <fullName evidence="3">histidine kinase</fullName>
        <ecNumber evidence="3">2.7.13.3</ecNumber>
    </recommendedName>
</protein>
<evidence type="ECO:0000256" key="2">
    <source>
        <dbReference type="ARBA" id="ARBA00004370"/>
    </source>
</evidence>
<dbReference type="PRINTS" id="PR00344">
    <property type="entry name" value="BCTRLSENSOR"/>
</dbReference>
<dbReference type="RefSeq" id="WP_006464460.1">
    <property type="nucleotide sequence ID" value="NZ_AEEC02000023.1"/>
</dbReference>
<evidence type="ECO:0000256" key="7">
    <source>
        <dbReference type="ARBA" id="ARBA00022777"/>
    </source>
</evidence>
<dbReference type="AlphaFoldDB" id="A0AAI9IDG2"/>
<dbReference type="PANTHER" id="PTHR45436">
    <property type="entry name" value="SENSOR HISTIDINE KINASE YKOH"/>
    <property type="match status" value="1"/>
</dbReference>
<sequence length="470" mass="51435">MKTPETADLAGATAAPSRACCHRSLALHLQLVTALVLSVTGAVIIGVITLMLRWGPDLLTDLSLKNNASQVIKGLQFDQNDRPYRTAINDKDDAAYEILKADSVYRILDEQGRVLLASDGITQPYAEPGNPFTPAPARLKLRVDGRTLHVLTRQFEHGGRNYYVQVMRSERLLRIIQDDKGQRLTWMIIIGAIVCALLFSIVVAVTLHHLLKPLRRAANAAATIDIDNLSARLSVQDVPREITPLFHSVNLALDRLEQGYRQQRDFLATAAHELKTPLTLMRGQVELGDVADGEILLQDIDRMARQVQQLLTLAEASERHNYSMQQTAPRAAWAQAASQLERLAQQMAVKVVIGPADSAPPSMILADPGALGVLCKNLLENALHHSPPGGTVTLHANARRLSVRDEGPGIAEDALPHLFERFWRGPHRRDQGAGLGLSICAEIAQAHGWEITAGNGPRGAVFEVRFNPAA</sequence>
<comment type="catalytic activity">
    <reaction evidence="1">
        <text>ATP + protein L-histidine = ADP + protein N-phospho-L-histidine.</text>
        <dbReference type="EC" id="2.7.13.3"/>
    </reaction>
</comment>
<dbReference type="InterPro" id="IPR005467">
    <property type="entry name" value="His_kinase_dom"/>
</dbReference>
<name>A0AAI9IDG2_9BURK</name>
<dbReference type="InterPro" id="IPR004358">
    <property type="entry name" value="Sig_transdc_His_kin-like_C"/>
</dbReference>
<dbReference type="InterPro" id="IPR003594">
    <property type="entry name" value="HATPase_dom"/>
</dbReference>
<evidence type="ECO:0000259" key="13">
    <source>
        <dbReference type="PROSITE" id="PS50885"/>
    </source>
</evidence>
<evidence type="ECO:0000256" key="9">
    <source>
        <dbReference type="ARBA" id="ARBA00023012"/>
    </source>
</evidence>
<dbReference type="InterPro" id="IPR003661">
    <property type="entry name" value="HisK_dim/P_dom"/>
</dbReference>
<dbReference type="SMART" id="SM00304">
    <property type="entry name" value="HAMP"/>
    <property type="match status" value="1"/>
</dbReference>
<dbReference type="SUPFAM" id="SSF55874">
    <property type="entry name" value="ATPase domain of HSP90 chaperone/DNA topoisomerase II/histidine kinase"/>
    <property type="match status" value="1"/>
</dbReference>
<dbReference type="CDD" id="cd00075">
    <property type="entry name" value="HATPase"/>
    <property type="match status" value="1"/>
</dbReference>
<keyword evidence="6 11" id="KW-0812">Transmembrane</keyword>
<proteinExistence type="predicted"/>
<dbReference type="EMBL" id="AEEC02000023">
    <property type="protein sequence ID" value="EOA03748.1"/>
    <property type="molecule type" value="Genomic_DNA"/>
</dbReference>
<evidence type="ECO:0000259" key="12">
    <source>
        <dbReference type="PROSITE" id="PS50109"/>
    </source>
</evidence>
<dbReference type="GO" id="GO:0000155">
    <property type="term" value="F:phosphorelay sensor kinase activity"/>
    <property type="evidence" value="ECO:0007669"/>
    <property type="project" value="InterPro"/>
</dbReference>
<evidence type="ECO:0000256" key="6">
    <source>
        <dbReference type="ARBA" id="ARBA00022692"/>
    </source>
</evidence>
<evidence type="ECO:0000256" key="4">
    <source>
        <dbReference type="ARBA" id="ARBA00022553"/>
    </source>
</evidence>
<evidence type="ECO:0000256" key="11">
    <source>
        <dbReference type="SAM" id="Phobius"/>
    </source>
</evidence>
<dbReference type="GO" id="GO:0016020">
    <property type="term" value="C:membrane"/>
    <property type="evidence" value="ECO:0007669"/>
    <property type="project" value="UniProtKB-SubCell"/>
</dbReference>
<evidence type="ECO:0000313" key="15">
    <source>
        <dbReference type="Proteomes" id="UP000006772"/>
    </source>
</evidence>
<dbReference type="Gene3D" id="1.10.287.130">
    <property type="match status" value="1"/>
</dbReference>
<accession>A0AAI9IDG2</accession>
<dbReference type="CDD" id="cd00082">
    <property type="entry name" value="HisKA"/>
    <property type="match status" value="1"/>
</dbReference>
<dbReference type="InterPro" id="IPR036097">
    <property type="entry name" value="HisK_dim/P_sf"/>
</dbReference>
<dbReference type="PANTHER" id="PTHR45436:SF5">
    <property type="entry name" value="SENSOR HISTIDINE KINASE TRCS"/>
    <property type="match status" value="1"/>
</dbReference>
<keyword evidence="10 11" id="KW-0472">Membrane</keyword>
<dbReference type="EC" id="2.7.13.3" evidence="3"/>
<keyword evidence="9" id="KW-0902">Two-component regulatory system</keyword>
<reference evidence="14 15" key="1">
    <citation type="journal article" date="2013" name="Front. Microbiol.">
        <title>The genome of the endophytic bacterium H. frisingense GSF30(T) identifies diverse strategies in the Herbaspirillum genus to interact with plants.</title>
        <authorList>
            <person name="Straub D."/>
            <person name="Rothballer M."/>
            <person name="Hartmann A."/>
            <person name="Ludewig U."/>
        </authorList>
    </citation>
    <scope>NUCLEOTIDE SEQUENCE [LARGE SCALE GENOMIC DNA]</scope>
    <source>
        <strain evidence="14 15">GSF30</strain>
    </source>
</reference>
<evidence type="ECO:0000256" key="3">
    <source>
        <dbReference type="ARBA" id="ARBA00012438"/>
    </source>
</evidence>
<keyword evidence="4" id="KW-0597">Phosphoprotein</keyword>
<organism evidence="14 15">
    <name type="scientific">Herbaspirillum frisingense GSF30</name>
    <dbReference type="NCBI Taxonomy" id="864073"/>
    <lineage>
        <taxon>Bacteria</taxon>
        <taxon>Pseudomonadati</taxon>
        <taxon>Pseudomonadota</taxon>
        <taxon>Betaproteobacteria</taxon>
        <taxon>Burkholderiales</taxon>
        <taxon>Oxalobacteraceae</taxon>
        <taxon>Herbaspirillum</taxon>
    </lineage>
</organism>
<dbReference type="PROSITE" id="PS50885">
    <property type="entry name" value="HAMP"/>
    <property type="match status" value="1"/>
</dbReference>
<feature type="transmembrane region" description="Helical" evidence="11">
    <location>
        <begin position="31"/>
        <end position="52"/>
    </location>
</feature>
<comment type="subcellular location">
    <subcellularLocation>
        <location evidence="2">Membrane</location>
    </subcellularLocation>
</comment>
<dbReference type="InterPro" id="IPR003660">
    <property type="entry name" value="HAMP_dom"/>
</dbReference>
<dbReference type="SMART" id="SM00388">
    <property type="entry name" value="HisKA"/>
    <property type="match status" value="1"/>
</dbReference>
<evidence type="ECO:0000256" key="8">
    <source>
        <dbReference type="ARBA" id="ARBA00022989"/>
    </source>
</evidence>